<sequence>MNRPRPSVLQLFDPLTTRDAHSPDSDKENTLPDSDFFPQTWVQHPSPVRLTRRLVEVGDVTVNTAEDDENVEAEEEDDENDTVGIHPPSSPRTPLGDVTFDRERTPMRSKMYRRKAAADEMVVQNAAPDARAFTSVTDAATASGGTLGETPFVVICPPEDNHSSPASDTEILSASLATLSLATPTGSLIADTTMAFPTPSEASPLHLLPVMPPPSSESASTTSFNFDRSSADLQTSFALHMNMNSDDTSFDLLNDRISFLGLGDEESFDMAKGMHSVSDHGEVEDTGFFAQPGEGLEDPSLVVSPVETEALIPPSVSPPPPASSSLQFSDVLHETLDTVHQHPCASSVIPLQPLSKSSVLPVFVPPPPIRQGLPLPVLSTSLPEPPALIPALKIVKRKHPDATTVPKIAEKTDSVEKPVSTHPLTAAKSGHARSFAPPVGRYVMEGPGPWRVPISSSEKDKAPVNAKPPPGPALPGPRRVPLPTQAPAPAAVPASILPPPPAKALSQIAQSKLTGMKRPLRAVPPNGSVSGLPRAVGGTSGSRLPMPKSKIPSAGGTGLPRRRA</sequence>
<gene>
    <name evidence="2" type="ORF">B0H16DRAFT_1490919</name>
</gene>
<name>A0AAD7KJU9_9AGAR</name>
<dbReference type="EMBL" id="JARKIB010000001">
    <property type="protein sequence ID" value="KAJ7786573.1"/>
    <property type="molecule type" value="Genomic_DNA"/>
</dbReference>
<accession>A0AAD7KJU9</accession>
<dbReference type="AlphaFoldDB" id="A0AAD7KJU9"/>
<comment type="caution">
    <text evidence="2">The sequence shown here is derived from an EMBL/GenBank/DDBJ whole genome shotgun (WGS) entry which is preliminary data.</text>
</comment>
<evidence type="ECO:0000313" key="3">
    <source>
        <dbReference type="Proteomes" id="UP001215598"/>
    </source>
</evidence>
<proteinExistence type="predicted"/>
<evidence type="ECO:0000313" key="2">
    <source>
        <dbReference type="EMBL" id="KAJ7786573.1"/>
    </source>
</evidence>
<feature type="region of interest" description="Disordered" evidence="1">
    <location>
        <begin position="1"/>
        <end position="39"/>
    </location>
</feature>
<feature type="compositionally biased region" description="Basic and acidic residues" evidence="1">
    <location>
        <begin position="16"/>
        <end position="30"/>
    </location>
</feature>
<protein>
    <submittedName>
        <fullName evidence="2">Uncharacterized protein</fullName>
    </submittedName>
</protein>
<feature type="compositionally biased region" description="Acidic residues" evidence="1">
    <location>
        <begin position="65"/>
        <end position="81"/>
    </location>
</feature>
<feature type="region of interest" description="Disordered" evidence="1">
    <location>
        <begin position="63"/>
        <end position="98"/>
    </location>
</feature>
<keyword evidence="3" id="KW-1185">Reference proteome</keyword>
<dbReference type="Proteomes" id="UP001215598">
    <property type="component" value="Unassembled WGS sequence"/>
</dbReference>
<organism evidence="2 3">
    <name type="scientific">Mycena metata</name>
    <dbReference type="NCBI Taxonomy" id="1033252"/>
    <lineage>
        <taxon>Eukaryota</taxon>
        <taxon>Fungi</taxon>
        <taxon>Dikarya</taxon>
        <taxon>Basidiomycota</taxon>
        <taxon>Agaricomycotina</taxon>
        <taxon>Agaricomycetes</taxon>
        <taxon>Agaricomycetidae</taxon>
        <taxon>Agaricales</taxon>
        <taxon>Marasmiineae</taxon>
        <taxon>Mycenaceae</taxon>
        <taxon>Mycena</taxon>
    </lineage>
</organism>
<feature type="compositionally biased region" description="Pro residues" evidence="1">
    <location>
        <begin position="466"/>
        <end position="486"/>
    </location>
</feature>
<reference evidence="2" key="1">
    <citation type="submission" date="2023-03" db="EMBL/GenBank/DDBJ databases">
        <title>Massive genome expansion in bonnet fungi (Mycena s.s.) driven by repeated elements and novel gene families across ecological guilds.</title>
        <authorList>
            <consortium name="Lawrence Berkeley National Laboratory"/>
            <person name="Harder C.B."/>
            <person name="Miyauchi S."/>
            <person name="Viragh M."/>
            <person name="Kuo A."/>
            <person name="Thoen E."/>
            <person name="Andreopoulos B."/>
            <person name="Lu D."/>
            <person name="Skrede I."/>
            <person name="Drula E."/>
            <person name="Henrissat B."/>
            <person name="Morin E."/>
            <person name="Kohler A."/>
            <person name="Barry K."/>
            <person name="LaButti K."/>
            <person name="Morin E."/>
            <person name="Salamov A."/>
            <person name="Lipzen A."/>
            <person name="Mereny Z."/>
            <person name="Hegedus B."/>
            <person name="Baldrian P."/>
            <person name="Stursova M."/>
            <person name="Weitz H."/>
            <person name="Taylor A."/>
            <person name="Grigoriev I.V."/>
            <person name="Nagy L.G."/>
            <person name="Martin F."/>
            <person name="Kauserud H."/>
        </authorList>
    </citation>
    <scope>NUCLEOTIDE SEQUENCE</scope>
    <source>
        <strain evidence="2">CBHHK182m</strain>
    </source>
</reference>
<feature type="region of interest" description="Disordered" evidence="1">
    <location>
        <begin position="450"/>
        <end position="564"/>
    </location>
</feature>
<evidence type="ECO:0000256" key="1">
    <source>
        <dbReference type="SAM" id="MobiDB-lite"/>
    </source>
</evidence>